<proteinExistence type="inferred from homology"/>
<evidence type="ECO:0000256" key="1">
    <source>
        <dbReference type="ARBA" id="ARBA00007626"/>
    </source>
</evidence>
<comment type="similarity">
    <text evidence="1">Belongs to the PPR family. P subfamily.</text>
</comment>
<feature type="repeat" description="PPR" evidence="3">
    <location>
        <begin position="288"/>
        <end position="322"/>
    </location>
</feature>
<organism evidence="4 5">
    <name type="scientific">Datura stramonium</name>
    <name type="common">Jimsonweed</name>
    <name type="synonym">Common thornapple</name>
    <dbReference type="NCBI Taxonomy" id="4076"/>
    <lineage>
        <taxon>Eukaryota</taxon>
        <taxon>Viridiplantae</taxon>
        <taxon>Streptophyta</taxon>
        <taxon>Embryophyta</taxon>
        <taxon>Tracheophyta</taxon>
        <taxon>Spermatophyta</taxon>
        <taxon>Magnoliopsida</taxon>
        <taxon>eudicotyledons</taxon>
        <taxon>Gunneridae</taxon>
        <taxon>Pentapetalae</taxon>
        <taxon>asterids</taxon>
        <taxon>lamiids</taxon>
        <taxon>Solanales</taxon>
        <taxon>Solanaceae</taxon>
        <taxon>Solanoideae</taxon>
        <taxon>Datureae</taxon>
        <taxon>Datura</taxon>
    </lineage>
</organism>
<dbReference type="InterPro" id="IPR011990">
    <property type="entry name" value="TPR-like_helical_dom_sf"/>
</dbReference>
<evidence type="ECO:0000256" key="2">
    <source>
        <dbReference type="ARBA" id="ARBA00022737"/>
    </source>
</evidence>
<sequence>MKLFDDREVAFAFFKYVLQDYSESTMKSCCISAHLLAAGELRLLAQDILSWIIRRVGKCRSDEVVELMWREHYKYESDFSVLDSLMRAFLTAEMISDALEILSKMRDNGLRPSSSAISILFKLLLRIGDYDSVWKLFRDMLHKGPRPTNNLFNVMILGYCRKGRLRTGESLFHLMRKFGCEPDVFTYNILINAYCIRGWTSDALNWVHMMAEHGCNPSISTFSTVINALCKEGNVVQARKLFDGMQEVGVFPSTVTYNALMDGYVKAREIFQASMLYEEMKKKGVAPDAITFNILVSGHYKYGREEDGDRLLWDLTVEGLFPDYLFSDVSIAGLCWAGRLNEAVALLDNLLEKGIPTPSASTCASLLMSLSMTGRLQEARDLMAKMVAMSFPINITAYTVLLDGGNMNEAQKLERDMRERGLLPDVFTINTIINGFCKQGRMKFAIDSFVEMQRSGLQPDIVTYNILINGFCKAFDVVNADNFMTRMYASGWEPDITTYNIRLHGFCSIRRINRAVMMLDELVSAGVVPNTVTYNTMMNSACNDILDRAMILAAKLLKMAFIPNTVTANLLLSHLWKQGLPQRTLIWGQKLSEIGFEFDEITHKILDKASHYIQENTDYCTETTEKSLFLDFLMYITYDYIRRSKAYNDNNDSSFELVDTGPLMLPDTEAGNRIMKLQFLWQVAKFVNGVWRFKSSPEDNLKKILL</sequence>
<protein>
    <recommendedName>
        <fullName evidence="6">Pentatricopeptide repeat-containing protein</fullName>
    </recommendedName>
</protein>
<evidence type="ECO:0000256" key="3">
    <source>
        <dbReference type="PROSITE-ProRule" id="PRU00708"/>
    </source>
</evidence>
<gene>
    <name evidence="4" type="ORF">HAX54_042762</name>
</gene>
<feature type="repeat" description="PPR" evidence="3">
    <location>
        <begin position="495"/>
        <end position="529"/>
    </location>
</feature>
<dbReference type="Gene3D" id="1.25.40.10">
    <property type="entry name" value="Tetratricopeptide repeat domain"/>
    <property type="match status" value="5"/>
</dbReference>
<dbReference type="Pfam" id="PF12854">
    <property type="entry name" value="PPR_1"/>
    <property type="match status" value="1"/>
</dbReference>
<evidence type="ECO:0000313" key="5">
    <source>
        <dbReference type="Proteomes" id="UP000823775"/>
    </source>
</evidence>
<keyword evidence="5" id="KW-1185">Reference proteome</keyword>
<dbReference type="PANTHER" id="PTHR47941">
    <property type="entry name" value="PENTATRICOPEPTIDE REPEAT-CONTAINING PROTEIN 3, MITOCHONDRIAL"/>
    <property type="match status" value="1"/>
</dbReference>
<dbReference type="Pfam" id="PF01535">
    <property type="entry name" value="PPR"/>
    <property type="match status" value="4"/>
</dbReference>
<dbReference type="EMBL" id="JACEIK010000632">
    <property type="protein sequence ID" value="MCD7460062.1"/>
    <property type="molecule type" value="Genomic_DNA"/>
</dbReference>
<feature type="repeat" description="PPR" evidence="3">
    <location>
        <begin position="183"/>
        <end position="217"/>
    </location>
</feature>
<dbReference type="InterPro" id="IPR002885">
    <property type="entry name" value="PPR_rpt"/>
</dbReference>
<feature type="repeat" description="PPR" evidence="3">
    <location>
        <begin position="113"/>
        <end position="147"/>
    </location>
</feature>
<feature type="repeat" description="PPR" evidence="3">
    <location>
        <begin position="460"/>
        <end position="494"/>
    </location>
</feature>
<feature type="repeat" description="PPR" evidence="3">
    <location>
        <begin position="218"/>
        <end position="252"/>
    </location>
</feature>
<accession>A0ABS8SMF2</accession>
<evidence type="ECO:0000313" key="4">
    <source>
        <dbReference type="EMBL" id="MCD7460062.1"/>
    </source>
</evidence>
<reference evidence="4 5" key="1">
    <citation type="journal article" date="2021" name="BMC Genomics">
        <title>Datura genome reveals duplications of psychoactive alkaloid biosynthetic genes and high mutation rate following tissue culture.</title>
        <authorList>
            <person name="Rajewski A."/>
            <person name="Carter-House D."/>
            <person name="Stajich J."/>
            <person name="Litt A."/>
        </authorList>
    </citation>
    <scope>NUCLEOTIDE SEQUENCE [LARGE SCALE GENOMIC DNA]</scope>
    <source>
        <strain evidence="4">AR-01</strain>
    </source>
</reference>
<keyword evidence="2" id="KW-0677">Repeat</keyword>
<feature type="repeat" description="PPR" evidence="3">
    <location>
        <begin position="78"/>
        <end position="112"/>
    </location>
</feature>
<evidence type="ECO:0008006" key="6">
    <source>
        <dbReference type="Google" id="ProtNLM"/>
    </source>
</evidence>
<dbReference type="Proteomes" id="UP000823775">
    <property type="component" value="Unassembled WGS sequence"/>
</dbReference>
<dbReference type="PROSITE" id="PS51375">
    <property type="entry name" value="PPR"/>
    <property type="match status" value="10"/>
</dbReference>
<feature type="repeat" description="PPR" evidence="3">
    <location>
        <begin position="425"/>
        <end position="459"/>
    </location>
</feature>
<feature type="repeat" description="PPR" evidence="3">
    <location>
        <begin position="253"/>
        <end position="287"/>
    </location>
</feature>
<name>A0ABS8SMF2_DATST</name>
<dbReference type="Pfam" id="PF13041">
    <property type="entry name" value="PPR_2"/>
    <property type="match status" value="4"/>
</dbReference>
<feature type="repeat" description="PPR" evidence="3">
    <location>
        <begin position="148"/>
        <end position="182"/>
    </location>
</feature>
<dbReference type="NCBIfam" id="TIGR00756">
    <property type="entry name" value="PPR"/>
    <property type="match status" value="8"/>
</dbReference>
<comment type="caution">
    <text evidence="4">The sequence shown here is derived from an EMBL/GenBank/DDBJ whole genome shotgun (WGS) entry which is preliminary data.</text>
</comment>